<proteinExistence type="predicted"/>
<comment type="caution">
    <text evidence="1">The sequence shown here is derived from an EMBL/GenBank/DDBJ whole genome shotgun (WGS) entry which is preliminary data.</text>
</comment>
<name>A0A098QXA1_9SPIO</name>
<protein>
    <recommendedName>
        <fullName evidence="3">EF-hand domain-containing protein</fullName>
    </recommendedName>
</protein>
<accession>A0A098QXA1</accession>
<dbReference type="RefSeq" id="WP_037547495.1">
    <property type="nucleotide sequence ID" value="NZ_JNUP01000063.1"/>
</dbReference>
<reference evidence="1 2" key="1">
    <citation type="submission" date="2014-05" db="EMBL/GenBank/DDBJ databases">
        <title>De novo Genome Sequence of Spirocheata sp.</title>
        <authorList>
            <person name="Shivani Y."/>
            <person name="Subhash Y."/>
            <person name="Tushar L."/>
            <person name="Sasikala C."/>
            <person name="Ramana C.V."/>
        </authorList>
    </citation>
    <scope>NUCLEOTIDE SEQUENCE [LARGE SCALE GENOMIC DNA]</scope>
    <source>
        <strain evidence="1 2">JC230</strain>
    </source>
</reference>
<dbReference type="AlphaFoldDB" id="A0A098QXA1"/>
<organism evidence="1 2">
    <name type="scientific">Spirochaeta lutea</name>
    <dbReference type="NCBI Taxonomy" id="1480694"/>
    <lineage>
        <taxon>Bacteria</taxon>
        <taxon>Pseudomonadati</taxon>
        <taxon>Spirochaetota</taxon>
        <taxon>Spirochaetia</taxon>
        <taxon>Spirochaetales</taxon>
        <taxon>Spirochaetaceae</taxon>
        <taxon>Spirochaeta</taxon>
    </lineage>
</organism>
<evidence type="ECO:0000313" key="2">
    <source>
        <dbReference type="Proteomes" id="UP000029692"/>
    </source>
</evidence>
<dbReference type="InterPro" id="IPR018247">
    <property type="entry name" value="EF_Hand_1_Ca_BS"/>
</dbReference>
<dbReference type="InterPro" id="IPR010412">
    <property type="entry name" value="DUF1007"/>
</dbReference>
<dbReference type="PROSITE" id="PS00018">
    <property type="entry name" value="EF_HAND_1"/>
    <property type="match status" value="1"/>
</dbReference>
<dbReference type="OrthoDB" id="9812956at2"/>
<dbReference type="STRING" id="1480694.DC28_08065"/>
<sequence>MPRRSKHPSTKPDTQRLGLLMMLILVPALGFSHPHIWIDTAVTPRFNSAGLAELGVEWTFDEYYSSAVLVDADADGDGTLDPEEIAVVRELMFSHLVSRSYFFFIFVNNRRLSIPEARSFTSSITQGRLVFQFTLDTPVPWQDLPALRIANIDQSYYTDFLLTASETPISTRGRSIQPYLPTETWDFGEWGRLPVQSLRFRILP</sequence>
<gene>
    <name evidence="1" type="ORF">DC28_08065</name>
</gene>
<dbReference type="Proteomes" id="UP000029692">
    <property type="component" value="Unassembled WGS sequence"/>
</dbReference>
<dbReference type="Pfam" id="PF06226">
    <property type="entry name" value="DUF1007"/>
    <property type="match status" value="1"/>
</dbReference>
<evidence type="ECO:0000313" key="1">
    <source>
        <dbReference type="EMBL" id="KGE72053.1"/>
    </source>
</evidence>
<evidence type="ECO:0008006" key="3">
    <source>
        <dbReference type="Google" id="ProtNLM"/>
    </source>
</evidence>
<keyword evidence="2" id="KW-1185">Reference proteome</keyword>
<dbReference type="eggNOG" id="COG3683">
    <property type="taxonomic scope" value="Bacteria"/>
</dbReference>
<dbReference type="EMBL" id="JNUP01000063">
    <property type="protein sequence ID" value="KGE72053.1"/>
    <property type="molecule type" value="Genomic_DNA"/>
</dbReference>